<gene>
    <name evidence="2" type="ORF">KHY36_08500</name>
</gene>
<feature type="domain" description="Resolvase/invertase-type recombinase catalytic" evidence="1">
    <location>
        <begin position="2"/>
        <end position="114"/>
    </location>
</feature>
<organism evidence="2 3">
    <name type="scientific">Subdoligranulum variabile</name>
    <dbReference type="NCBI Taxonomy" id="214851"/>
    <lineage>
        <taxon>Bacteria</taxon>
        <taxon>Bacillati</taxon>
        <taxon>Bacillota</taxon>
        <taxon>Clostridia</taxon>
        <taxon>Eubacteriales</taxon>
        <taxon>Oscillospiraceae</taxon>
        <taxon>Subdoligranulum</taxon>
    </lineage>
</organism>
<reference evidence="2" key="1">
    <citation type="submission" date="2021-02" db="EMBL/GenBank/DDBJ databases">
        <title>Infant gut strain persistence is associated with maternal origin, phylogeny, and functional potential including surface adhesion and iron acquisition.</title>
        <authorList>
            <person name="Lou Y.C."/>
        </authorList>
    </citation>
    <scope>NUCLEOTIDE SEQUENCE</scope>
    <source>
        <strain evidence="2">L3_101_000M1_dasL3_101_000M1_concoct_87</strain>
    </source>
</reference>
<name>A0A943D9Q4_9FIRM</name>
<dbReference type="Gene3D" id="3.40.50.1390">
    <property type="entry name" value="Resolvase, N-terminal catalytic domain"/>
    <property type="match status" value="1"/>
</dbReference>
<dbReference type="GO" id="GO:0003677">
    <property type="term" value="F:DNA binding"/>
    <property type="evidence" value="ECO:0007669"/>
    <property type="project" value="InterPro"/>
</dbReference>
<dbReference type="AlphaFoldDB" id="A0A943D9Q4"/>
<sequence>MIAQCLYQSDPKNLASMGRQRLACQRAARKLQWGVQKERISETNEPVPLLMRPAVKEILQDAEQHRFDVLLIGNRDSLCCDVADMESFLTVLNSFNIHIFAGDQGNWVEPNGRHYAPLPRLPWQEDDVAEVPQ</sequence>
<dbReference type="Proteomes" id="UP000759273">
    <property type="component" value="Unassembled WGS sequence"/>
</dbReference>
<evidence type="ECO:0000259" key="1">
    <source>
        <dbReference type="SMART" id="SM00857"/>
    </source>
</evidence>
<evidence type="ECO:0000313" key="3">
    <source>
        <dbReference type="Proteomes" id="UP000759273"/>
    </source>
</evidence>
<dbReference type="GO" id="GO:0000150">
    <property type="term" value="F:DNA strand exchange activity"/>
    <property type="evidence" value="ECO:0007669"/>
    <property type="project" value="InterPro"/>
</dbReference>
<dbReference type="EMBL" id="JAGZGG010000018">
    <property type="protein sequence ID" value="MBS5332552.1"/>
    <property type="molecule type" value="Genomic_DNA"/>
</dbReference>
<proteinExistence type="predicted"/>
<dbReference type="Pfam" id="PF00239">
    <property type="entry name" value="Resolvase"/>
    <property type="match status" value="1"/>
</dbReference>
<dbReference type="SUPFAM" id="SSF53041">
    <property type="entry name" value="Resolvase-like"/>
    <property type="match status" value="1"/>
</dbReference>
<accession>A0A943D9Q4</accession>
<protein>
    <submittedName>
        <fullName evidence="2">Recombinase family protein</fullName>
    </submittedName>
</protein>
<comment type="caution">
    <text evidence="2">The sequence shown here is derived from an EMBL/GenBank/DDBJ whole genome shotgun (WGS) entry which is preliminary data.</text>
</comment>
<dbReference type="SMART" id="SM00857">
    <property type="entry name" value="Resolvase"/>
    <property type="match status" value="1"/>
</dbReference>
<evidence type="ECO:0000313" key="2">
    <source>
        <dbReference type="EMBL" id="MBS5332552.1"/>
    </source>
</evidence>
<dbReference type="InterPro" id="IPR036162">
    <property type="entry name" value="Resolvase-like_N_sf"/>
</dbReference>
<dbReference type="InterPro" id="IPR006119">
    <property type="entry name" value="Resolv_N"/>
</dbReference>